<dbReference type="GO" id="GO:0030170">
    <property type="term" value="F:pyridoxal phosphate binding"/>
    <property type="evidence" value="ECO:0007669"/>
    <property type="project" value="UniProtKB-UniRule"/>
</dbReference>
<comment type="similarity">
    <text evidence="2 4">Belongs to the pyridoxal phosphate-binding protein YggS/PROSC family.</text>
</comment>
<evidence type="ECO:0000256" key="1">
    <source>
        <dbReference type="ARBA" id="ARBA00022898"/>
    </source>
</evidence>
<proteinExistence type="inferred from homology"/>
<dbReference type="HAMAP" id="MF_02087">
    <property type="entry name" value="PLP_homeostasis"/>
    <property type="match status" value="1"/>
</dbReference>
<feature type="domain" description="Alanine racemase N-terminal" evidence="5">
    <location>
        <begin position="7"/>
        <end position="226"/>
    </location>
</feature>
<dbReference type="Pfam" id="PF01168">
    <property type="entry name" value="Ala_racemase_N"/>
    <property type="match status" value="1"/>
</dbReference>
<evidence type="ECO:0000313" key="7">
    <source>
        <dbReference type="Proteomes" id="UP000280935"/>
    </source>
</evidence>
<evidence type="ECO:0000256" key="3">
    <source>
        <dbReference type="PIRSR" id="PIRSR004848-1"/>
    </source>
</evidence>
<organism evidence="6 7">
    <name type="scientific">Arachnia propionica</name>
    <dbReference type="NCBI Taxonomy" id="1750"/>
    <lineage>
        <taxon>Bacteria</taxon>
        <taxon>Bacillati</taxon>
        <taxon>Actinomycetota</taxon>
        <taxon>Actinomycetes</taxon>
        <taxon>Propionibacteriales</taxon>
        <taxon>Propionibacteriaceae</taxon>
        <taxon>Arachnia</taxon>
    </lineage>
</organism>
<evidence type="ECO:0000256" key="4">
    <source>
        <dbReference type="RuleBase" id="RU004514"/>
    </source>
</evidence>
<dbReference type="InterPro" id="IPR001608">
    <property type="entry name" value="Ala_racemase_N"/>
</dbReference>
<comment type="cofactor">
    <cofactor evidence="3">
        <name>pyridoxal 5'-phosphate</name>
        <dbReference type="ChEBI" id="CHEBI:597326"/>
    </cofactor>
</comment>
<dbReference type="InterPro" id="IPR029066">
    <property type="entry name" value="PLP-binding_barrel"/>
</dbReference>
<name>A0A3P1WY91_9ACTN</name>
<dbReference type="OrthoDB" id="9804072at2"/>
<comment type="function">
    <text evidence="2">Pyridoxal 5'-phosphate (PLP)-binding protein, which is involved in PLP homeostasis.</text>
</comment>
<dbReference type="NCBIfam" id="TIGR00044">
    <property type="entry name" value="YggS family pyridoxal phosphate-dependent enzyme"/>
    <property type="match status" value="1"/>
</dbReference>
<dbReference type="EMBL" id="RQYT01000002">
    <property type="protein sequence ID" value="RRD51155.1"/>
    <property type="molecule type" value="Genomic_DNA"/>
</dbReference>
<sequence length="242" mass="26975">MTDIAANLRAVQTRIATAAARVGRDAADIRLLPVSKTKPPECVLEAHRAGCVRFGENKVQEAMDKWEALAGTAVEWAVIGHLQSNKAKYVARFATEFQALDSLRLARELDRRLQQEGRRLEVLIQVNSSGEPQKFGVEPEETVELARQLTAFDALAVRGLMTLAVFTSDRERVSQCFRRMQEVQRELQQATGEPWPELSMGMSGDFELAIEHGATCLRVGQAIFGNRLDPNHYWPGSMPVQS</sequence>
<dbReference type="AlphaFoldDB" id="A0A3P1WY91"/>
<keyword evidence="1 2" id="KW-0663">Pyridoxal phosphate</keyword>
<accession>A0A3P1WY91</accession>
<dbReference type="Gene3D" id="3.20.20.10">
    <property type="entry name" value="Alanine racemase"/>
    <property type="match status" value="1"/>
</dbReference>
<dbReference type="InterPro" id="IPR011078">
    <property type="entry name" value="PyrdxlP_homeostasis"/>
</dbReference>
<dbReference type="Proteomes" id="UP000280935">
    <property type="component" value="Unassembled WGS sequence"/>
</dbReference>
<dbReference type="CDD" id="cd00635">
    <property type="entry name" value="PLPDE_III_YBL036c_like"/>
    <property type="match status" value="1"/>
</dbReference>
<gene>
    <name evidence="6" type="ORF">EII35_01790</name>
</gene>
<evidence type="ECO:0000259" key="5">
    <source>
        <dbReference type="Pfam" id="PF01168"/>
    </source>
</evidence>
<dbReference type="RefSeq" id="WP_125226747.1">
    <property type="nucleotide sequence ID" value="NZ_RQYT01000002.1"/>
</dbReference>
<evidence type="ECO:0000313" key="6">
    <source>
        <dbReference type="EMBL" id="RRD51155.1"/>
    </source>
</evidence>
<evidence type="ECO:0000256" key="2">
    <source>
        <dbReference type="HAMAP-Rule" id="MF_02087"/>
    </source>
</evidence>
<dbReference type="PANTHER" id="PTHR10146:SF14">
    <property type="entry name" value="PYRIDOXAL PHOSPHATE HOMEOSTASIS PROTEIN"/>
    <property type="match status" value="1"/>
</dbReference>
<feature type="modified residue" description="N6-(pyridoxal phosphate)lysine" evidence="2 3">
    <location>
        <position position="36"/>
    </location>
</feature>
<comment type="caution">
    <text evidence="6">The sequence shown here is derived from an EMBL/GenBank/DDBJ whole genome shotgun (WGS) entry which is preliminary data.</text>
</comment>
<reference evidence="6 7" key="1">
    <citation type="submission" date="2018-11" db="EMBL/GenBank/DDBJ databases">
        <title>Genomes From Bacteria Associated with the Canine Oral Cavity: a Test Case for Automated Genome-Based Taxonomic Assignment.</title>
        <authorList>
            <person name="Coil D.A."/>
            <person name="Jospin G."/>
            <person name="Darling A.E."/>
            <person name="Wallis C."/>
            <person name="Davis I.J."/>
            <person name="Harris S."/>
            <person name="Eisen J.A."/>
            <person name="Holcombe L.J."/>
            <person name="O'Flynn C."/>
        </authorList>
    </citation>
    <scope>NUCLEOTIDE SEQUENCE [LARGE SCALE GENOMIC DNA]</scope>
    <source>
        <strain evidence="6 7">OH2822_COT-296</strain>
    </source>
</reference>
<dbReference type="SUPFAM" id="SSF51419">
    <property type="entry name" value="PLP-binding barrel"/>
    <property type="match status" value="1"/>
</dbReference>
<protein>
    <recommendedName>
        <fullName evidence="2">Pyridoxal phosphate homeostasis protein</fullName>
        <shortName evidence="2">PLP homeostasis protein</shortName>
    </recommendedName>
</protein>
<dbReference type="PIRSF" id="PIRSF004848">
    <property type="entry name" value="YBL036c_PLPDEIII"/>
    <property type="match status" value="1"/>
</dbReference>
<dbReference type="FunFam" id="3.20.20.10:FF:000018">
    <property type="entry name" value="Pyridoxal phosphate homeostasis protein"/>
    <property type="match status" value="1"/>
</dbReference>
<dbReference type="PANTHER" id="PTHR10146">
    <property type="entry name" value="PROLINE SYNTHETASE CO-TRANSCRIBED BACTERIAL HOMOLOG PROTEIN"/>
    <property type="match status" value="1"/>
</dbReference>